<comment type="caution">
    <text evidence="1">The sequence shown here is derived from an EMBL/GenBank/DDBJ whole genome shotgun (WGS) entry which is preliminary data.</text>
</comment>
<dbReference type="Proteomes" id="UP000198211">
    <property type="component" value="Unassembled WGS sequence"/>
</dbReference>
<keyword evidence="2" id="KW-1185">Reference proteome</keyword>
<name>A0A225VY18_9STRA</name>
<protein>
    <submittedName>
        <fullName evidence="1">Uncharacterized protein</fullName>
    </submittedName>
</protein>
<reference evidence="2" key="1">
    <citation type="submission" date="2017-03" db="EMBL/GenBank/DDBJ databases">
        <title>Phytopthora megakarya and P. palmivora, two closely related causual agents of cacao black pod achieved similar genome size and gene model numbers by different mechanisms.</title>
        <authorList>
            <person name="Ali S."/>
            <person name="Shao J."/>
            <person name="Larry D.J."/>
            <person name="Kronmiller B."/>
            <person name="Shen D."/>
            <person name="Strem M.D."/>
            <person name="Melnick R.L."/>
            <person name="Guiltinan M.J."/>
            <person name="Tyler B.M."/>
            <person name="Meinhardt L.W."/>
            <person name="Bailey B.A."/>
        </authorList>
    </citation>
    <scope>NUCLEOTIDE SEQUENCE [LARGE SCALE GENOMIC DNA]</scope>
    <source>
        <strain evidence="2">zdho120</strain>
    </source>
</reference>
<dbReference type="OrthoDB" id="110850at2759"/>
<sequence>GHYIVHAAESNIEHYFTLVVKSPNDPVMIYDGYNVGKDPPFSLEPLQKVGWLTHVYGILLVALSRPKRSKKSKKGSDKKIRI</sequence>
<proteinExistence type="predicted"/>
<gene>
    <name evidence="1" type="ORF">PHMEG_00017594</name>
</gene>
<dbReference type="AlphaFoldDB" id="A0A225VY18"/>
<evidence type="ECO:0000313" key="1">
    <source>
        <dbReference type="EMBL" id="OWZ09667.1"/>
    </source>
</evidence>
<dbReference type="EMBL" id="NBNE01002701">
    <property type="protein sequence ID" value="OWZ09667.1"/>
    <property type="molecule type" value="Genomic_DNA"/>
</dbReference>
<feature type="non-terminal residue" evidence="1">
    <location>
        <position position="1"/>
    </location>
</feature>
<organism evidence="1 2">
    <name type="scientific">Phytophthora megakarya</name>
    <dbReference type="NCBI Taxonomy" id="4795"/>
    <lineage>
        <taxon>Eukaryota</taxon>
        <taxon>Sar</taxon>
        <taxon>Stramenopiles</taxon>
        <taxon>Oomycota</taxon>
        <taxon>Peronosporomycetes</taxon>
        <taxon>Peronosporales</taxon>
        <taxon>Peronosporaceae</taxon>
        <taxon>Phytophthora</taxon>
    </lineage>
</organism>
<evidence type="ECO:0000313" key="2">
    <source>
        <dbReference type="Proteomes" id="UP000198211"/>
    </source>
</evidence>
<accession>A0A225VY18</accession>